<dbReference type="GO" id="GO:0005524">
    <property type="term" value="F:ATP binding"/>
    <property type="evidence" value="ECO:0007669"/>
    <property type="project" value="InterPro"/>
</dbReference>
<dbReference type="Pfam" id="PF14531">
    <property type="entry name" value="Kinase-like"/>
    <property type="match status" value="1"/>
</dbReference>
<dbReference type="InterPro" id="IPR027916">
    <property type="entry name" value="Kinase-like_dom_ROP"/>
</dbReference>
<organism evidence="3 4">
    <name type="scientific">Paramecium sonneborni</name>
    <dbReference type="NCBI Taxonomy" id="65129"/>
    <lineage>
        <taxon>Eukaryota</taxon>
        <taxon>Sar</taxon>
        <taxon>Alveolata</taxon>
        <taxon>Ciliophora</taxon>
        <taxon>Intramacronucleata</taxon>
        <taxon>Oligohymenophorea</taxon>
        <taxon>Peniculida</taxon>
        <taxon>Parameciidae</taxon>
        <taxon>Paramecium</taxon>
    </lineage>
</organism>
<sequence length="583" mass="69160">MQYQLQIIDIQSFENKYYYNVRITNNYYTCYRDVRVRFQDLNQMSRNLMSDNYQTILPQFPEKSIFSSWFQYSESREDLQEHLKAIQAYLSQINKIIIYKPDAINQFVCSAFDPERLKNLKFEKLTKETLYKNYIKSAQIKKSSFNKVFRVSVSSIPLTVHQYLIPQNDFAKVEYEHYKRSQSLITDFTHVVKCFEIGYMQKNKPFFNKKVKKTIYNKIFKTDDIQYDIIYAVEEWVEQPMKEIIQLRAQTNSFFQLEVIVEAIITLVTVAQYFQFLQIFQKQFSVSFLFYDEKKGFKVGGLSPVLAFKKRYYIQYDKNTNDYKALQTPESNTKLNQYGFNNNFNVAIRNDVWQIGIVILSMASLTLPADMISQEAIEDKLQLISFQYGYVIFKIREILGNLIRNMLLRNPIERCSLTDVACAAQNLLPMKLVFLKFEERIERIQITSLSQLLLEELDKSFREKKLRKYIIQMTVSKSVVQQIFLFYLERIKRENVIQLYINLSPQQVPDDLINRMMGIIIDYKYLQQLVLNFRGCSINQNACLNIIQQANLITQLKQLTLEISGIQIIQIPETKLRVVVYNQ</sequence>
<dbReference type="OrthoDB" id="299975at2759"/>
<dbReference type="Pfam" id="PF00787">
    <property type="entry name" value="PX"/>
    <property type="match status" value="1"/>
</dbReference>
<name>A0A8S1LBJ3_9CILI</name>
<protein>
    <recommendedName>
        <fullName evidence="5">PX domain-containing protein</fullName>
    </recommendedName>
</protein>
<evidence type="ECO:0000313" key="4">
    <source>
        <dbReference type="Proteomes" id="UP000692954"/>
    </source>
</evidence>
<evidence type="ECO:0000259" key="2">
    <source>
        <dbReference type="PROSITE" id="PS50195"/>
    </source>
</evidence>
<dbReference type="EMBL" id="CAJJDN010000014">
    <property type="protein sequence ID" value="CAD8060374.1"/>
    <property type="molecule type" value="Genomic_DNA"/>
</dbReference>
<gene>
    <name evidence="3" type="ORF">PSON_ATCC_30995.1.T0140252</name>
</gene>
<evidence type="ECO:0008006" key="5">
    <source>
        <dbReference type="Google" id="ProtNLM"/>
    </source>
</evidence>
<reference evidence="3" key="1">
    <citation type="submission" date="2021-01" db="EMBL/GenBank/DDBJ databases">
        <authorList>
            <consortium name="Genoscope - CEA"/>
            <person name="William W."/>
        </authorList>
    </citation>
    <scope>NUCLEOTIDE SEQUENCE</scope>
</reference>
<dbReference type="GO" id="GO:0004672">
    <property type="term" value="F:protein kinase activity"/>
    <property type="evidence" value="ECO:0007669"/>
    <property type="project" value="InterPro"/>
</dbReference>
<comment type="caution">
    <text evidence="3">The sequence shown here is derived from an EMBL/GenBank/DDBJ whole genome shotgun (WGS) entry which is preliminary data.</text>
</comment>
<accession>A0A8S1LBJ3</accession>
<feature type="domain" description="Protein kinase" evidence="1">
    <location>
        <begin position="134"/>
        <end position="428"/>
    </location>
</feature>
<dbReference type="AlphaFoldDB" id="A0A8S1LBJ3"/>
<proteinExistence type="predicted"/>
<dbReference type="InterPro" id="IPR000719">
    <property type="entry name" value="Prot_kinase_dom"/>
</dbReference>
<dbReference type="Proteomes" id="UP000692954">
    <property type="component" value="Unassembled WGS sequence"/>
</dbReference>
<dbReference type="InterPro" id="IPR001683">
    <property type="entry name" value="PX_dom"/>
</dbReference>
<dbReference type="PROSITE" id="PS50011">
    <property type="entry name" value="PROTEIN_KINASE_DOM"/>
    <property type="match status" value="1"/>
</dbReference>
<keyword evidence="4" id="KW-1185">Reference proteome</keyword>
<evidence type="ECO:0000313" key="3">
    <source>
        <dbReference type="EMBL" id="CAD8060374.1"/>
    </source>
</evidence>
<dbReference type="GO" id="GO:0035091">
    <property type="term" value="F:phosphatidylinositol binding"/>
    <property type="evidence" value="ECO:0007669"/>
    <property type="project" value="InterPro"/>
</dbReference>
<dbReference type="PROSITE" id="PS50195">
    <property type="entry name" value="PX"/>
    <property type="match status" value="1"/>
</dbReference>
<feature type="domain" description="PX" evidence="2">
    <location>
        <begin position="1"/>
        <end position="115"/>
    </location>
</feature>
<evidence type="ECO:0000259" key="1">
    <source>
        <dbReference type="PROSITE" id="PS50011"/>
    </source>
</evidence>
<dbReference type="CDD" id="cd06093">
    <property type="entry name" value="PX_domain"/>
    <property type="match status" value="1"/>
</dbReference>